<proteinExistence type="predicted"/>
<keyword evidence="7" id="KW-1185">Reference proteome</keyword>
<keyword evidence="3" id="KW-0378">Hydrolase</keyword>
<dbReference type="RefSeq" id="WP_345344969.1">
    <property type="nucleotide sequence ID" value="NZ_BAABFB010000038.1"/>
</dbReference>
<evidence type="ECO:0000259" key="5">
    <source>
        <dbReference type="Pfam" id="PF04586"/>
    </source>
</evidence>
<dbReference type="InterPro" id="IPR054613">
    <property type="entry name" value="Peptidase_S78_dom"/>
</dbReference>
<comment type="caution">
    <text evidence="6">The sequence shown here is derived from an EMBL/GenBank/DDBJ whole genome shotgun (WGS) entry which is preliminary data.</text>
</comment>
<accession>A0ABP8P3N2</accession>
<name>A0ABP8P3N2_9NOCA</name>
<evidence type="ECO:0000313" key="7">
    <source>
        <dbReference type="Proteomes" id="UP001501183"/>
    </source>
</evidence>
<evidence type="ECO:0000256" key="3">
    <source>
        <dbReference type="ARBA" id="ARBA00022801"/>
    </source>
</evidence>
<reference evidence="7" key="1">
    <citation type="journal article" date="2019" name="Int. J. Syst. Evol. Microbiol.">
        <title>The Global Catalogue of Microorganisms (GCM) 10K type strain sequencing project: providing services to taxonomists for standard genome sequencing and annotation.</title>
        <authorList>
            <consortium name="The Broad Institute Genomics Platform"/>
            <consortium name="The Broad Institute Genome Sequencing Center for Infectious Disease"/>
            <person name="Wu L."/>
            <person name="Ma J."/>
        </authorList>
    </citation>
    <scope>NUCLEOTIDE SEQUENCE [LARGE SCALE GENOMIC DNA]</scope>
    <source>
        <strain evidence="7">JCM 32206</strain>
    </source>
</reference>
<sequence>MYRLLKGRRVNQTSFAYDVIDGGYEKRPKDGTDDAEAEEFYALRELKIYEVSVVPIGANQETEILAVKSIPTLADRVVEDIKAGRVLSAKNEDEIRTAHDALGRVLSVLDSTDEEKASGSGPSRKAGTDPADSEANRKTSVDPSAVLDALALEIELSA</sequence>
<gene>
    <name evidence="6" type="ORF">GCM10023094_23540</name>
</gene>
<dbReference type="EMBL" id="BAABFB010000038">
    <property type="protein sequence ID" value="GAA4479031.1"/>
    <property type="molecule type" value="Genomic_DNA"/>
</dbReference>
<dbReference type="Pfam" id="PF04586">
    <property type="entry name" value="Peptidase_S78"/>
    <property type="match status" value="1"/>
</dbReference>
<feature type="domain" description="Prohead serine protease" evidence="5">
    <location>
        <begin position="2"/>
        <end position="67"/>
    </location>
</feature>
<feature type="region of interest" description="Disordered" evidence="4">
    <location>
        <begin position="109"/>
        <end position="142"/>
    </location>
</feature>
<protein>
    <recommendedName>
        <fullName evidence="5">Prohead serine protease domain-containing protein</fullName>
    </recommendedName>
</protein>
<dbReference type="Proteomes" id="UP001501183">
    <property type="component" value="Unassembled WGS sequence"/>
</dbReference>
<keyword evidence="1" id="KW-1188">Viral release from host cell</keyword>
<evidence type="ECO:0000313" key="6">
    <source>
        <dbReference type="EMBL" id="GAA4479031.1"/>
    </source>
</evidence>
<evidence type="ECO:0000256" key="4">
    <source>
        <dbReference type="SAM" id="MobiDB-lite"/>
    </source>
</evidence>
<evidence type="ECO:0000256" key="1">
    <source>
        <dbReference type="ARBA" id="ARBA00022612"/>
    </source>
</evidence>
<keyword evidence="2" id="KW-0645">Protease</keyword>
<evidence type="ECO:0000256" key="2">
    <source>
        <dbReference type="ARBA" id="ARBA00022670"/>
    </source>
</evidence>
<organism evidence="6 7">
    <name type="scientific">Rhodococcus olei</name>
    <dbReference type="NCBI Taxonomy" id="2161675"/>
    <lineage>
        <taxon>Bacteria</taxon>
        <taxon>Bacillati</taxon>
        <taxon>Actinomycetota</taxon>
        <taxon>Actinomycetes</taxon>
        <taxon>Mycobacteriales</taxon>
        <taxon>Nocardiaceae</taxon>
        <taxon>Rhodococcus</taxon>
    </lineage>
</organism>